<protein>
    <recommendedName>
        <fullName evidence="1">W02B3.4-like N-terminal domain-containing protein</fullName>
    </recommendedName>
</protein>
<evidence type="ECO:0000313" key="3">
    <source>
        <dbReference type="Proteomes" id="UP001196413"/>
    </source>
</evidence>
<reference evidence="2" key="1">
    <citation type="submission" date="2021-06" db="EMBL/GenBank/DDBJ databases">
        <title>Parelaphostrongylus tenuis whole genome reference sequence.</title>
        <authorList>
            <person name="Garwood T.J."/>
            <person name="Larsen P.A."/>
            <person name="Fountain-Jones N.M."/>
            <person name="Garbe J.R."/>
            <person name="Macchietto M.G."/>
            <person name="Kania S.A."/>
            <person name="Gerhold R.W."/>
            <person name="Richards J.E."/>
            <person name="Wolf T.M."/>
        </authorList>
    </citation>
    <scope>NUCLEOTIDE SEQUENCE</scope>
    <source>
        <strain evidence="2">MNPRO001-30</strain>
        <tissue evidence="2">Meninges</tissue>
    </source>
</reference>
<dbReference type="Proteomes" id="UP001196413">
    <property type="component" value="Unassembled WGS sequence"/>
</dbReference>
<evidence type="ECO:0000313" key="2">
    <source>
        <dbReference type="EMBL" id="KAJ1350641.1"/>
    </source>
</evidence>
<dbReference type="EMBL" id="JAHQIW010000902">
    <property type="protein sequence ID" value="KAJ1350641.1"/>
    <property type="molecule type" value="Genomic_DNA"/>
</dbReference>
<evidence type="ECO:0000259" key="1">
    <source>
        <dbReference type="Pfam" id="PF24413"/>
    </source>
</evidence>
<organism evidence="2 3">
    <name type="scientific">Parelaphostrongylus tenuis</name>
    <name type="common">Meningeal worm</name>
    <dbReference type="NCBI Taxonomy" id="148309"/>
    <lineage>
        <taxon>Eukaryota</taxon>
        <taxon>Metazoa</taxon>
        <taxon>Ecdysozoa</taxon>
        <taxon>Nematoda</taxon>
        <taxon>Chromadorea</taxon>
        <taxon>Rhabditida</taxon>
        <taxon>Rhabditina</taxon>
        <taxon>Rhabditomorpha</taxon>
        <taxon>Strongyloidea</taxon>
        <taxon>Metastrongylidae</taxon>
        <taxon>Parelaphostrongylus</taxon>
    </lineage>
</organism>
<feature type="domain" description="W02B3.4-like N-terminal" evidence="1">
    <location>
        <begin position="36"/>
        <end position="147"/>
    </location>
</feature>
<comment type="caution">
    <text evidence="2">The sequence shown here is derived from an EMBL/GenBank/DDBJ whole genome shotgun (WGS) entry which is preliminary data.</text>
</comment>
<dbReference type="Pfam" id="PF24413">
    <property type="entry name" value="W02B3_4_N"/>
    <property type="match status" value="1"/>
</dbReference>
<name>A0AAD5MMN7_PARTN</name>
<keyword evidence="3" id="KW-1185">Reference proteome</keyword>
<accession>A0AAD5MMN7</accession>
<proteinExistence type="predicted"/>
<gene>
    <name evidence="2" type="ORF">KIN20_006477</name>
</gene>
<sequence>MFLLKYYDVNNTEITMDNDFADVKIMDKDLAEIMMNCSNLLENIDPSFPALLIDDRVIGSLSRIDCETTPTKIRVGVDMRLLTSVEKESYLEYEIIYYENFKDRDHLRFYDLPTRIIPRIPVWRYGNLSIPWDTKRFSEFWKRSKVVQCRGMKVVRSKRSRYLPLEKTLRTMSSLRSYLTDFDIYPFLCGGTLLVNLWKGVCLLKQLD</sequence>
<dbReference type="InterPro" id="IPR057641">
    <property type="entry name" value="W02B3_4_N"/>
</dbReference>
<dbReference type="AlphaFoldDB" id="A0AAD5MMN7"/>